<sequence>MNMKFRARRLVWPSVFSILSIGLILLSSHIAVLVGTDDALSTSITALAYFSFAWLASRVVSVALDAASPRNRPYPRLLRDLIAAFLFLWHLEPPSLCFSVRVLSGHWPDPA</sequence>
<keyword evidence="1" id="KW-0472">Membrane</keyword>
<gene>
    <name evidence="2" type="ORF">NHU_00851</name>
</gene>
<protein>
    <submittedName>
        <fullName evidence="2">Putative mechanosensitive channel protein</fullName>
    </submittedName>
</protein>
<reference evidence="2 3" key="1">
    <citation type="submission" date="2015-02" db="EMBL/GenBank/DDBJ databases">
        <title>Genome sequene of Rhodovulum sulfidophilum DSM 2351.</title>
        <authorList>
            <person name="Nagao N."/>
        </authorList>
    </citation>
    <scope>NUCLEOTIDE SEQUENCE [LARGE SCALE GENOMIC DNA]</scope>
    <source>
        <strain evidence="2 3">DSM 2351</strain>
    </source>
</reference>
<keyword evidence="1" id="KW-0812">Transmembrane</keyword>
<organism evidence="2 3">
    <name type="scientific">Rhodovulum sulfidophilum</name>
    <name type="common">Rhodobacter sulfidophilus</name>
    <dbReference type="NCBI Taxonomy" id="35806"/>
    <lineage>
        <taxon>Bacteria</taxon>
        <taxon>Pseudomonadati</taxon>
        <taxon>Pseudomonadota</taxon>
        <taxon>Alphaproteobacteria</taxon>
        <taxon>Rhodobacterales</taxon>
        <taxon>Paracoccaceae</taxon>
        <taxon>Rhodovulum</taxon>
    </lineage>
</organism>
<dbReference type="AlphaFoldDB" id="A0A0D6AZY5"/>
<proteinExistence type="predicted"/>
<dbReference type="EMBL" id="AP014800">
    <property type="protein sequence ID" value="BAQ68019.1"/>
    <property type="molecule type" value="Genomic_DNA"/>
</dbReference>
<evidence type="ECO:0000256" key="1">
    <source>
        <dbReference type="SAM" id="Phobius"/>
    </source>
</evidence>
<dbReference type="KEGG" id="rsu:NHU_00851"/>
<evidence type="ECO:0000313" key="2">
    <source>
        <dbReference type="EMBL" id="BAQ68019.1"/>
    </source>
</evidence>
<feature type="transmembrane region" description="Helical" evidence="1">
    <location>
        <begin position="12"/>
        <end position="34"/>
    </location>
</feature>
<name>A0A0D6AZY5_RHOSU</name>
<accession>A0A0D6AZY5</accession>
<feature type="transmembrane region" description="Helical" evidence="1">
    <location>
        <begin position="46"/>
        <end position="67"/>
    </location>
</feature>
<dbReference type="Proteomes" id="UP000064912">
    <property type="component" value="Chromosome"/>
</dbReference>
<keyword evidence="1" id="KW-1133">Transmembrane helix</keyword>
<evidence type="ECO:0000313" key="3">
    <source>
        <dbReference type="Proteomes" id="UP000064912"/>
    </source>
</evidence>